<dbReference type="PANTHER" id="PTHR23534:SF1">
    <property type="entry name" value="MAJOR FACILITATOR SUPERFAMILY PROTEIN"/>
    <property type="match status" value="1"/>
</dbReference>
<dbReference type="InterPro" id="IPR036259">
    <property type="entry name" value="MFS_trans_sf"/>
</dbReference>
<evidence type="ECO:0000256" key="1">
    <source>
        <dbReference type="ARBA" id="ARBA00022692"/>
    </source>
</evidence>
<evidence type="ECO:0000313" key="7">
    <source>
        <dbReference type="Proteomes" id="UP000730739"/>
    </source>
</evidence>
<evidence type="ECO:0000313" key="6">
    <source>
        <dbReference type="EMBL" id="MBP2236555.1"/>
    </source>
</evidence>
<feature type="transmembrane region" description="Helical" evidence="4">
    <location>
        <begin position="63"/>
        <end position="80"/>
    </location>
</feature>
<feature type="domain" description="Major facilitator superfamily (MFS) profile" evidence="5">
    <location>
        <begin position="195"/>
        <end position="382"/>
    </location>
</feature>
<feature type="transmembrane region" description="Helical" evidence="4">
    <location>
        <begin position="331"/>
        <end position="350"/>
    </location>
</feature>
<proteinExistence type="predicted"/>
<keyword evidence="7" id="KW-1185">Reference proteome</keyword>
<feature type="transmembrane region" description="Helical" evidence="4">
    <location>
        <begin position="291"/>
        <end position="311"/>
    </location>
</feature>
<dbReference type="Proteomes" id="UP000730739">
    <property type="component" value="Unassembled WGS sequence"/>
</dbReference>
<comment type="caution">
    <text evidence="6">The sequence shown here is derived from an EMBL/GenBank/DDBJ whole genome shotgun (WGS) entry which is preliminary data.</text>
</comment>
<evidence type="ECO:0000256" key="2">
    <source>
        <dbReference type="ARBA" id="ARBA00022989"/>
    </source>
</evidence>
<keyword evidence="2 4" id="KW-1133">Transmembrane helix</keyword>
<feature type="transmembrane region" description="Helical" evidence="4">
    <location>
        <begin position="204"/>
        <end position="229"/>
    </location>
</feature>
<evidence type="ECO:0000256" key="3">
    <source>
        <dbReference type="ARBA" id="ARBA00023136"/>
    </source>
</evidence>
<feature type="transmembrane region" description="Helical" evidence="4">
    <location>
        <begin position="36"/>
        <end position="56"/>
    </location>
</feature>
<evidence type="ECO:0000259" key="5">
    <source>
        <dbReference type="PROSITE" id="PS50850"/>
    </source>
</evidence>
<dbReference type="PROSITE" id="PS50850">
    <property type="entry name" value="MFS"/>
    <property type="match status" value="1"/>
</dbReference>
<dbReference type="SUPFAM" id="SSF103473">
    <property type="entry name" value="MFS general substrate transporter"/>
    <property type="match status" value="1"/>
</dbReference>
<gene>
    <name evidence="6" type="ORF">J2Z31_003069</name>
</gene>
<feature type="transmembrane region" description="Helical" evidence="4">
    <location>
        <begin position="152"/>
        <end position="176"/>
    </location>
</feature>
<accession>A0ABS4R0Y8</accession>
<protein>
    <submittedName>
        <fullName evidence="6">MFS family permease</fullName>
    </submittedName>
</protein>
<name>A0ABS4R0Y8_9HYPH</name>
<feature type="transmembrane region" description="Helical" evidence="4">
    <location>
        <begin position="241"/>
        <end position="260"/>
    </location>
</feature>
<keyword evidence="1 4" id="KW-0812">Transmembrane</keyword>
<feature type="transmembrane region" description="Helical" evidence="4">
    <location>
        <begin position="356"/>
        <end position="376"/>
    </location>
</feature>
<sequence length="382" mass="39666">MLTAAQSLGGANSPIIISLGGLVGQQLASDPQAATLPVSLLNLGLAVGTLPAAAMMRRFGRRTGYVVGATLGVAAGLIATTGIVQASFLVFCIGTFLAGFYTAYVQSYRFAVTDGLEGADRDRAISRVMVGGLIAAIIGPQLVIWTREALPAHAFAGSFLSQAALAALAIPILLCLRRPRPSANSHSEIAGGRTLWEILRSPRYLLAVATGVVSYGLMTFVMTAAPMVGHGHSVDSAALGIQWHVLSMFGPSFMTGRLMARFGKERVAAVGLILIGASALIALGGLDFAHFWGALILLGVGWNFGFIGATAMVADCHSPAERSKAQGANDFLVFGTVACASFFAGSLLHGSGWTTVNWLVLPAAAFILVPLVWRAATLPRTA</sequence>
<evidence type="ECO:0000256" key="4">
    <source>
        <dbReference type="SAM" id="Phobius"/>
    </source>
</evidence>
<reference evidence="6 7" key="1">
    <citation type="submission" date="2021-03" db="EMBL/GenBank/DDBJ databases">
        <title>Genomic Encyclopedia of Type Strains, Phase IV (KMG-IV): sequencing the most valuable type-strain genomes for metagenomic binning, comparative biology and taxonomic classification.</title>
        <authorList>
            <person name="Goeker M."/>
        </authorList>
    </citation>
    <scope>NUCLEOTIDE SEQUENCE [LARGE SCALE GENOMIC DNA]</scope>
    <source>
        <strain evidence="6 7">DSM 13372</strain>
    </source>
</reference>
<dbReference type="Gene3D" id="1.20.1250.20">
    <property type="entry name" value="MFS general substrate transporter like domains"/>
    <property type="match status" value="1"/>
</dbReference>
<feature type="transmembrane region" description="Helical" evidence="4">
    <location>
        <begin position="124"/>
        <end position="146"/>
    </location>
</feature>
<dbReference type="InterPro" id="IPR020846">
    <property type="entry name" value="MFS_dom"/>
</dbReference>
<dbReference type="PANTHER" id="PTHR23534">
    <property type="entry name" value="MFS PERMEASE"/>
    <property type="match status" value="1"/>
</dbReference>
<feature type="transmembrane region" description="Helical" evidence="4">
    <location>
        <begin position="267"/>
        <end position="285"/>
    </location>
</feature>
<feature type="transmembrane region" description="Helical" evidence="4">
    <location>
        <begin position="86"/>
        <end position="104"/>
    </location>
</feature>
<dbReference type="InterPro" id="IPR011701">
    <property type="entry name" value="MFS"/>
</dbReference>
<organism evidence="6 7">
    <name type="scientific">Sinorhizobium kostiense</name>
    <dbReference type="NCBI Taxonomy" id="76747"/>
    <lineage>
        <taxon>Bacteria</taxon>
        <taxon>Pseudomonadati</taxon>
        <taxon>Pseudomonadota</taxon>
        <taxon>Alphaproteobacteria</taxon>
        <taxon>Hyphomicrobiales</taxon>
        <taxon>Rhizobiaceae</taxon>
        <taxon>Sinorhizobium/Ensifer group</taxon>
        <taxon>Sinorhizobium</taxon>
    </lineage>
</organism>
<keyword evidence="3 4" id="KW-0472">Membrane</keyword>
<dbReference type="EMBL" id="JAGILA010000003">
    <property type="protein sequence ID" value="MBP2236555.1"/>
    <property type="molecule type" value="Genomic_DNA"/>
</dbReference>
<dbReference type="Pfam" id="PF07690">
    <property type="entry name" value="MFS_1"/>
    <property type="match status" value="2"/>
</dbReference>